<proteinExistence type="predicted"/>
<reference evidence="2 3" key="1">
    <citation type="journal article" date="2014" name="Antonie Van Leeuwenhoek">
        <title>Hyphomonas beringensis sp. nov. and Hyphomonas chukchiensis sp. nov., isolated from surface seawater of the Bering Sea and Chukchi Sea.</title>
        <authorList>
            <person name="Li C."/>
            <person name="Lai Q."/>
            <person name="Li G."/>
            <person name="Dong C."/>
            <person name="Wang J."/>
            <person name="Liao Y."/>
            <person name="Shao Z."/>
        </authorList>
    </citation>
    <scope>NUCLEOTIDE SEQUENCE [LARGE SCALE GENOMIC DNA]</scope>
    <source>
        <strain evidence="2 3">SCH89</strain>
    </source>
</reference>
<evidence type="ECO:0000259" key="1">
    <source>
        <dbReference type="Pfam" id="PF05229"/>
    </source>
</evidence>
<keyword evidence="2" id="KW-0167">Capsid protein</keyword>
<dbReference type="eggNOG" id="COG5430">
    <property type="taxonomic scope" value="Bacteria"/>
</dbReference>
<dbReference type="PANTHER" id="PTHR37089">
    <property type="entry name" value="PROTEIN U-RELATED"/>
    <property type="match status" value="1"/>
</dbReference>
<dbReference type="InterPro" id="IPR007893">
    <property type="entry name" value="Spore_coat_U/FanG"/>
</dbReference>
<dbReference type="STRING" id="1280953.HOC_07784"/>
<dbReference type="AlphaFoldDB" id="A0A059G904"/>
<name>A0A059G904_9PROT</name>
<dbReference type="PATRIC" id="fig|1280953.3.peg.1578"/>
<evidence type="ECO:0000313" key="2">
    <source>
        <dbReference type="EMBL" id="KDA03060.1"/>
    </source>
</evidence>
<comment type="caution">
    <text evidence="2">The sequence shown here is derived from an EMBL/GenBank/DDBJ whole genome shotgun (WGS) entry which is preliminary data.</text>
</comment>
<dbReference type="PANTHER" id="PTHR37089:SF4">
    <property type="entry name" value="EXPORTED PROTEIN"/>
    <property type="match status" value="1"/>
</dbReference>
<gene>
    <name evidence="2" type="ORF">HOC_07784</name>
</gene>
<feature type="domain" description="Spore coat protein U/FanG" evidence="1">
    <location>
        <begin position="8"/>
        <end position="142"/>
    </location>
</feature>
<organism evidence="2 3">
    <name type="scientific">Hyphomonas oceanitis SCH89</name>
    <dbReference type="NCBI Taxonomy" id="1280953"/>
    <lineage>
        <taxon>Bacteria</taxon>
        <taxon>Pseudomonadati</taxon>
        <taxon>Pseudomonadota</taxon>
        <taxon>Alphaproteobacteria</taxon>
        <taxon>Hyphomonadales</taxon>
        <taxon>Hyphomonadaceae</taxon>
        <taxon>Hyphomonas</taxon>
    </lineage>
</organism>
<sequence>MTNAATDTDTFDVTVTVIAACDISAADHDFGTYDALSPTPLDSTSTISVTCTSGASYSVALNAGTTGGGTIPARLMTDGSNTLSYNLYTNAGYGTVWGDGTGGSAEVTGTGSGASQDLTVYGRMPAGQGEPAGDYSDTVTATITY</sequence>
<dbReference type="Proteomes" id="UP000024942">
    <property type="component" value="Unassembled WGS sequence"/>
</dbReference>
<dbReference type="InterPro" id="IPR053167">
    <property type="entry name" value="Spore_coat_component"/>
</dbReference>
<dbReference type="Pfam" id="PF05229">
    <property type="entry name" value="SCPU"/>
    <property type="match status" value="1"/>
</dbReference>
<accession>A0A059G904</accession>
<dbReference type="SMART" id="SM00972">
    <property type="entry name" value="SCPU"/>
    <property type="match status" value="1"/>
</dbReference>
<dbReference type="EMBL" id="ARYL01000009">
    <property type="protein sequence ID" value="KDA03060.1"/>
    <property type="molecule type" value="Genomic_DNA"/>
</dbReference>
<keyword evidence="3" id="KW-1185">Reference proteome</keyword>
<protein>
    <submittedName>
        <fullName evidence="2">Spore coat protein U</fullName>
    </submittedName>
</protein>
<keyword evidence="2" id="KW-0946">Virion</keyword>
<evidence type="ECO:0000313" key="3">
    <source>
        <dbReference type="Proteomes" id="UP000024942"/>
    </source>
</evidence>